<proteinExistence type="predicted"/>
<evidence type="ECO:0000313" key="3">
    <source>
        <dbReference type="Proteomes" id="UP000310066"/>
    </source>
</evidence>
<feature type="compositionally biased region" description="Basic and acidic residues" evidence="1">
    <location>
        <begin position="120"/>
        <end position="136"/>
    </location>
</feature>
<feature type="region of interest" description="Disordered" evidence="1">
    <location>
        <begin position="48"/>
        <end position="71"/>
    </location>
</feature>
<dbReference type="Proteomes" id="UP000310066">
    <property type="component" value="Unassembled WGS sequence"/>
</dbReference>
<comment type="caution">
    <text evidence="2">The sequence shown here is derived from an EMBL/GenBank/DDBJ whole genome shotgun (WGS) entry which is preliminary data.</text>
</comment>
<dbReference type="AlphaFoldDB" id="A0A4U0V261"/>
<organism evidence="2 3">
    <name type="scientific">Friedmanniomyces endolithicus</name>
    <dbReference type="NCBI Taxonomy" id="329885"/>
    <lineage>
        <taxon>Eukaryota</taxon>
        <taxon>Fungi</taxon>
        <taxon>Dikarya</taxon>
        <taxon>Ascomycota</taxon>
        <taxon>Pezizomycotina</taxon>
        <taxon>Dothideomycetes</taxon>
        <taxon>Dothideomycetidae</taxon>
        <taxon>Mycosphaerellales</taxon>
        <taxon>Teratosphaeriaceae</taxon>
        <taxon>Friedmanniomyces</taxon>
    </lineage>
</organism>
<feature type="region of interest" description="Disordered" evidence="1">
    <location>
        <begin position="90"/>
        <end position="168"/>
    </location>
</feature>
<protein>
    <submittedName>
        <fullName evidence="2">Uncharacterized protein</fullName>
    </submittedName>
</protein>
<sequence>MAPSKDTFSLHGVRKRFRYSERRQTYVYEDGSAIPESELAIISRELYRSTSASRTVSPPGAGSNRNAGATGIDAVTTSSKTVSFVQLATTHEAGSSSARPSGSVATGSGQPSTSQRRPSVHADRQADPAQDGRDTSRPPPHGRPGKAPDKGDGEDADRGPPKQSAEQGDIYRDFTQSRQPLQDFVIGTVIEIPRISLPATSRLSAADATSLLSSGVLRYVIIRPPTAEDPTFEAL</sequence>
<feature type="compositionally biased region" description="Polar residues" evidence="1">
    <location>
        <begin position="90"/>
        <end position="117"/>
    </location>
</feature>
<evidence type="ECO:0000313" key="2">
    <source>
        <dbReference type="EMBL" id="TKA41715.1"/>
    </source>
</evidence>
<dbReference type="OrthoDB" id="3878103at2759"/>
<reference evidence="2 3" key="1">
    <citation type="submission" date="2017-03" db="EMBL/GenBank/DDBJ databases">
        <title>Genomes of endolithic fungi from Antarctica.</title>
        <authorList>
            <person name="Coleine C."/>
            <person name="Masonjones S."/>
            <person name="Stajich J.E."/>
        </authorList>
    </citation>
    <scope>NUCLEOTIDE SEQUENCE [LARGE SCALE GENOMIC DNA]</scope>
    <source>
        <strain evidence="2 3">CCFEE 5311</strain>
    </source>
</reference>
<dbReference type="EMBL" id="NAJP01000026">
    <property type="protein sequence ID" value="TKA41715.1"/>
    <property type="molecule type" value="Genomic_DNA"/>
</dbReference>
<evidence type="ECO:0000256" key="1">
    <source>
        <dbReference type="SAM" id="MobiDB-lite"/>
    </source>
</evidence>
<accession>A0A4U0V261</accession>
<feature type="compositionally biased region" description="Basic and acidic residues" evidence="1">
    <location>
        <begin position="146"/>
        <end position="160"/>
    </location>
</feature>
<gene>
    <name evidence="2" type="ORF">B0A54_08141</name>
</gene>
<name>A0A4U0V261_9PEZI</name>